<reference evidence="1 2" key="1">
    <citation type="journal article" date="2013" name="PLoS ONE">
        <title>Predicting the Proteins of Angomonas deanei, Strigomonas culicis and Their Respective Endosymbionts Reveals New Aspects of the Trypanosomatidae Family.</title>
        <authorList>
            <person name="Motta M.C."/>
            <person name="Martins A.C."/>
            <person name="de Souza S.S."/>
            <person name="Catta-Preta C.M."/>
            <person name="Silva R."/>
            <person name="Klein C.C."/>
            <person name="de Almeida L.G."/>
            <person name="de Lima Cunha O."/>
            <person name="Ciapina L.P."/>
            <person name="Brocchi M."/>
            <person name="Colabardini A.C."/>
            <person name="de Araujo Lima B."/>
            <person name="Machado C.R."/>
            <person name="de Almeida Soares C.M."/>
            <person name="Probst C.M."/>
            <person name="de Menezes C.B."/>
            <person name="Thompson C.E."/>
            <person name="Bartholomeu D.C."/>
            <person name="Gradia D.F."/>
            <person name="Pavoni D.P."/>
            <person name="Grisard E.C."/>
            <person name="Fantinatti-Garboggini F."/>
            <person name="Marchini F.K."/>
            <person name="Rodrigues-Luiz G.F."/>
            <person name="Wagner G."/>
            <person name="Goldman G.H."/>
            <person name="Fietto J.L."/>
            <person name="Elias M.C."/>
            <person name="Goldman M.H."/>
            <person name="Sagot M.F."/>
            <person name="Pereira M."/>
            <person name="Stoco P.H."/>
            <person name="de Mendonca-Neto R.P."/>
            <person name="Teixeira S.M."/>
            <person name="Maciel T.E."/>
            <person name="de Oliveira Mendes T.A."/>
            <person name="Urmenyi T.P."/>
            <person name="de Souza W."/>
            <person name="Schenkman S."/>
            <person name="de Vasconcelos A.T."/>
        </authorList>
    </citation>
    <scope>NUCLEOTIDE SEQUENCE [LARGE SCALE GENOMIC DNA]</scope>
</reference>
<gene>
    <name evidence="1" type="ORF">STCU_01366</name>
</gene>
<evidence type="ECO:0000313" key="1">
    <source>
        <dbReference type="EMBL" id="EPY34736.1"/>
    </source>
</evidence>
<dbReference type="Proteomes" id="UP000015354">
    <property type="component" value="Unassembled WGS sequence"/>
</dbReference>
<dbReference type="OrthoDB" id="272298at2759"/>
<comment type="caution">
    <text evidence="1">The sequence shown here is derived from an EMBL/GenBank/DDBJ whole genome shotgun (WGS) entry which is preliminary data.</text>
</comment>
<sequence>MKKRITSAVCICAPGCHFSQWENGPDGHQWKYRYLDECRKTALAYLGDVKKRVPIHDAIRIKSAINKSALENKSDVKPMLFKDSDIVEDMQTEYVSGIEQLLETLSDETVEDVLQFVQNSDLPFLDNEFLSNGDENDALLRQWLKLRKDTSEYQNYISTPVEERTPWSAWYLRHIKNPESK</sequence>
<name>S9W678_9TRYP</name>
<accession>S9W678</accession>
<keyword evidence="2" id="KW-1185">Reference proteome</keyword>
<protein>
    <submittedName>
        <fullName evidence="1">Uncharacterized protein</fullName>
    </submittedName>
</protein>
<dbReference type="AlphaFoldDB" id="S9W678"/>
<organism evidence="1 2">
    <name type="scientific">Strigomonas culicis</name>
    <dbReference type="NCBI Taxonomy" id="28005"/>
    <lineage>
        <taxon>Eukaryota</taxon>
        <taxon>Discoba</taxon>
        <taxon>Euglenozoa</taxon>
        <taxon>Kinetoplastea</taxon>
        <taxon>Metakinetoplastina</taxon>
        <taxon>Trypanosomatida</taxon>
        <taxon>Trypanosomatidae</taxon>
        <taxon>Strigomonadinae</taxon>
        <taxon>Strigomonas</taxon>
    </lineage>
</organism>
<dbReference type="EMBL" id="ATMH01001366">
    <property type="protein sequence ID" value="EPY34736.1"/>
    <property type="molecule type" value="Genomic_DNA"/>
</dbReference>
<evidence type="ECO:0000313" key="2">
    <source>
        <dbReference type="Proteomes" id="UP000015354"/>
    </source>
</evidence>
<proteinExistence type="predicted"/>